<feature type="non-terminal residue" evidence="1">
    <location>
        <position position="1"/>
    </location>
</feature>
<gene>
    <name evidence="1" type="ORF">ACFQ1S_47020</name>
</gene>
<keyword evidence="2" id="KW-1185">Reference proteome</keyword>
<dbReference type="EMBL" id="JBHTIS010004584">
    <property type="protein sequence ID" value="MFD1052622.1"/>
    <property type="molecule type" value="Genomic_DNA"/>
</dbReference>
<organism evidence="1 2">
    <name type="scientific">Kibdelosporangium lantanae</name>
    <dbReference type="NCBI Taxonomy" id="1497396"/>
    <lineage>
        <taxon>Bacteria</taxon>
        <taxon>Bacillati</taxon>
        <taxon>Actinomycetota</taxon>
        <taxon>Actinomycetes</taxon>
        <taxon>Pseudonocardiales</taxon>
        <taxon>Pseudonocardiaceae</taxon>
        <taxon>Kibdelosporangium</taxon>
    </lineage>
</organism>
<evidence type="ECO:0008006" key="3">
    <source>
        <dbReference type="Google" id="ProtNLM"/>
    </source>
</evidence>
<comment type="caution">
    <text evidence="1">The sequence shown here is derived from an EMBL/GenBank/DDBJ whole genome shotgun (WGS) entry which is preliminary data.</text>
</comment>
<reference evidence="2" key="1">
    <citation type="journal article" date="2019" name="Int. J. Syst. Evol. Microbiol.">
        <title>The Global Catalogue of Microorganisms (GCM) 10K type strain sequencing project: providing services to taxonomists for standard genome sequencing and annotation.</title>
        <authorList>
            <consortium name="The Broad Institute Genomics Platform"/>
            <consortium name="The Broad Institute Genome Sequencing Center for Infectious Disease"/>
            <person name="Wu L."/>
            <person name="Ma J."/>
        </authorList>
    </citation>
    <scope>NUCLEOTIDE SEQUENCE [LARGE SCALE GENOMIC DNA]</scope>
    <source>
        <strain evidence="2">JCM 31486</strain>
    </source>
</reference>
<evidence type="ECO:0000313" key="2">
    <source>
        <dbReference type="Proteomes" id="UP001597045"/>
    </source>
</evidence>
<sequence>ALASESEVDAIGEVLRRTLATGAPWLVSLFDRDELCTTIHQRYADFNIPLERHVGQALLRSAEGPAEEVERLLASALVPVQPTLRAWITARLPRAA</sequence>
<accession>A0ABW3MPN4</accession>
<evidence type="ECO:0000313" key="1">
    <source>
        <dbReference type="EMBL" id="MFD1052622.1"/>
    </source>
</evidence>
<dbReference type="Proteomes" id="UP001597045">
    <property type="component" value="Unassembled WGS sequence"/>
</dbReference>
<protein>
    <recommendedName>
        <fullName evidence="3">TetR family transcriptional regulator</fullName>
    </recommendedName>
</protein>
<proteinExistence type="predicted"/>
<name>A0ABW3MPN4_9PSEU</name>